<dbReference type="SUPFAM" id="SSF52490">
    <property type="entry name" value="Tubulin nucleotide-binding domain-like"/>
    <property type="match status" value="1"/>
</dbReference>
<feature type="region of interest" description="Disordered" evidence="4">
    <location>
        <begin position="485"/>
        <end position="511"/>
    </location>
</feature>
<evidence type="ECO:0000313" key="7">
    <source>
        <dbReference type="EMBL" id="KAL1523391.1"/>
    </source>
</evidence>
<evidence type="ECO:0000259" key="5">
    <source>
        <dbReference type="Pfam" id="PF10644"/>
    </source>
</evidence>
<dbReference type="AlphaFoldDB" id="A0AB34JPA6"/>
<evidence type="ECO:0000256" key="3">
    <source>
        <dbReference type="ARBA" id="ARBA00023128"/>
    </source>
</evidence>
<dbReference type="Pfam" id="PF10644">
    <property type="entry name" value="Misat_Tub_SegII"/>
    <property type="match status" value="1"/>
</dbReference>
<feature type="compositionally biased region" description="Acidic residues" evidence="4">
    <location>
        <begin position="194"/>
        <end position="205"/>
    </location>
</feature>
<dbReference type="Pfam" id="PF14881">
    <property type="entry name" value="Tubulin_3"/>
    <property type="match status" value="1"/>
</dbReference>
<proteinExistence type="inferred from homology"/>
<dbReference type="Proteomes" id="UP001515480">
    <property type="component" value="Unassembled WGS sequence"/>
</dbReference>
<feature type="region of interest" description="Disordered" evidence="4">
    <location>
        <begin position="185"/>
        <end position="232"/>
    </location>
</feature>
<evidence type="ECO:0000259" key="6">
    <source>
        <dbReference type="Pfam" id="PF14881"/>
    </source>
</evidence>
<dbReference type="InterPro" id="IPR029209">
    <property type="entry name" value="DML1/Misato_tubulin"/>
</dbReference>
<keyword evidence="8" id="KW-1185">Reference proteome</keyword>
<evidence type="ECO:0000256" key="4">
    <source>
        <dbReference type="SAM" id="MobiDB-lite"/>
    </source>
</evidence>
<dbReference type="PANTHER" id="PTHR13391:SF0">
    <property type="entry name" value="PROTEIN MISATO HOMOLOG 1"/>
    <property type="match status" value="1"/>
</dbReference>
<comment type="subcellular location">
    <subcellularLocation>
        <location evidence="1">Mitochondrion</location>
    </subcellularLocation>
</comment>
<keyword evidence="3" id="KW-0496">Mitochondrion</keyword>
<feature type="compositionally biased region" description="Low complexity" evidence="4">
    <location>
        <begin position="21"/>
        <end position="50"/>
    </location>
</feature>
<dbReference type="GO" id="GO:0005739">
    <property type="term" value="C:mitochondrion"/>
    <property type="evidence" value="ECO:0007669"/>
    <property type="project" value="UniProtKB-SubCell"/>
</dbReference>
<comment type="caution">
    <text evidence="7">The sequence shown here is derived from an EMBL/GenBank/DDBJ whole genome shotgun (WGS) entry which is preliminary data.</text>
</comment>
<gene>
    <name evidence="7" type="ORF">AB1Y20_018333</name>
</gene>
<dbReference type="GO" id="GO:0007005">
    <property type="term" value="P:mitochondrion organization"/>
    <property type="evidence" value="ECO:0007669"/>
    <property type="project" value="InterPro"/>
</dbReference>
<evidence type="ECO:0000256" key="2">
    <source>
        <dbReference type="ARBA" id="ARBA00008507"/>
    </source>
</evidence>
<feature type="compositionally biased region" description="Polar residues" evidence="4">
    <location>
        <begin position="487"/>
        <end position="496"/>
    </location>
</feature>
<feature type="domain" description="Misato Segment II tubulin-like" evidence="5">
    <location>
        <begin position="57"/>
        <end position="179"/>
    </location>
</feature>
<feature type="domain" description="DML1/Misato tubulin" evidence="6">
    <location>
        <begin position="240"/>
        <end position="401"/>
    </location>
</feature>
<evidence type="ECO:0000256" key="1">
    <source>
        <dbReference type="ARBA" id="ARBA00004173"/>
    </source>
</evidence>
<dbReference type="EMBL" id="JBGBPQ010000006">
    <property type="protein sequence ID" value="KAL1523391.1"/>
    <property type="molecule type" value="Genomic_DNA"/>
</dbReference>
<organism evidence="7 8">
    <name type="scientific">Prymnesium parvum</name>
    <name type="common">Toxic golden alga</name>
    <dbReference type="NCBI Taxonomy" id="97485"/>
    <lineage>
        <taxon>Eukaryota</taxon>
        <taxon>Haptista</taxon>
        <taxon>Haptophyta</taxon>
        <taxon>Prymnesiophyceae</taxon>
        <taxon>Prymnesiales</taxon>
        <taxon>Prymnesiaceae</taxon>
        <taxon>Prymnesium</taxon>
    </lineage>
</organism>
<dbReference type="Gene3D" id="3.40.50.1440">
    <property type="entry name" value="Tubulin/FtsZ, GTPase domain"/>
    <property type="match status" value="2"/>
</dbReference>
<evidence type="ECO:0000313" key="8">
    <source>
        <dbReference type="Proteomes" id="UP001515480"/>
    </source>
</evidence>
<dbReference type="InterPro" id="IPR019605">
    <property type="entry name" value="Misato_II_tubulin-like"/>
</dbReference>
<name>A0AB34JPA6_PRYPA</name>
<evidence type="ECO:0008006" key="9">
    <source>
        <dbReference type="Google" id="ProtNLM"/>
    </source>
</evidence>
<comment type="similarity">
    <text evidence="2">Belongs to the misato family.</text>
</comment>
<dbReference type="InterPro" id="IPR036525">
    <property type="entry name" value="Tubulin/FtsZ_GTPase_sf"/>
</dbReference>
<feature type="region of interest" description="Disordered" evidence="4">
    <location>
        <begin position="1"/>
        <end position="50"/>
    </location>
</feature>
<reference evidence="7 8" key="1">
    <citation type="journal article" date="2024" name="Science">
        <title>Giant polyketide synthase enzymes in the biosynthesis of giant marine polyether toxins.</title>
        <authorList>
            <person name="Fallon T.R."/>
            <person name="Shende V.V."/>
            <person name="Wierzbicki I.H."/>
            <person name="Pendleton A.L."/>
            <person name="Watervoot N.F."/>
            <person name="Auber R.P."/>
            <person name="Gonzalez D.J."/>
            <person name="Wisecaver J.H."/>
            <person name="Moore B.S."/>
        </authorList>
    </citation>
    <scope>NUCLEOTIDE SEQUENCE [LARGE SCALE GENOMIC DNA]</scope>
    <source>
        <strain evidence="7 8">12B1</strain>
    </source>
</reference>
<sequence length="704" mass="75888">MCSPAAPRPEELGIAPPAFGAQPSPASLARARAPSLRSSRPSCSPLPLPRQLRPAKREIITFQLGPFANYVGTHFWNVQEEAAAQDPESNEDAPDEPERQAAERRVLYQPRADDHGHYASPRLIACDFERHFGSLGTSGRYGSRYAGAEAAPIDPLSWGGDVTQVVHEAREVHRFTQMMSAPVLAAWDTPPNEAEAEGGEEEGEGEERAERRPEEGDEKEAQGGGEGEEEVKQASFNFDESVKAWSDFLQARLHPSAIAPLKPHVHGFSTLARFPDGACVVEREDDLAASGNPELFDRCRRSLEVCDSLQGFHLLVDADSGFGGMGAALLTRIRDDYSRAPCLALGMGVCTRAAPPEEATVEAERDAHSYVDALNDAFALTAFAELRTSYLPVYGSSTIRAVSDRRSSSDAQFMCTAPPLLAIKRALPYHTAAPLALMLDCATLPYRANVPTGSLHSLTSALAARSEHYLAAAALAVPLPPDGASLSLKQASGTQRPSPPSPPQSGHMKRRRIAATQAHQFDWFQPLAPLQLAPRAHAAHEQAVSWLGLPGGGRQAAATVRSLLPSRGSGGVLWTRPQHLVLPLSFPQFFSNAVGRDGSVLAAPGYDARPPTQPRPPSVEVMKVPCATALQSTGALLPLIERVRSDWRSKRLEVGRAANTEGWAQVDDLNEITEQLDSLHEAYTAIDEGLGNWAEPEDDDGSDD</sequence>
<protein>
    <recommendedName>
        <fullName evidence="9">Protein misato homolog 1</fullName>
    </recommendedName>
</protein>
<dbReference type="PANTHER" id="PTHR13391">
    <property type="entry name" value="MITOCHONDRIAL DISTRIBUTION REGULATOR MISATO"/>
    <property type="match status" value="1"/>
</dbReference>
<feature type="region of interest" description="Disordered" evidence="4">
    <location>
        <begin position="82"/>
        <end position="101"/>
    </location>
</feature>
<accession>A0AB34JPA6</accession>
<dbReference type="InterPro" id="IPR049942">
    <property type="entry name" value="DML1/Misato"/>
</dbReference>